<comment type="caution">
    <text evidence="1">The sequence shown here is derived from an EMBL/GenBank/DDBJ whole genome shotgun (WGS) entry which is preliminary data.</text>
</comment>
<protein>
    <submittedName>
        <fullName evidence="1">Uncharacterized protein</fullName>
    </submittedName>
</protein>
<organism evidence="1 2">
    <name type="scientific">Candidatus Magnetobacterium bavaricum</name>
    <dbReference type="NCBI Taxonomy" id="29290"/>
    <lineage>
        <taxon>Bacteria</taxon>
        <taxon>Pseudomonadati</taxon>
        <taxon>Nitrospirota</taxon>
        <taxon>Thermodesulfovibrionia</taxon>
        <taxon>Thermodesulfovibrionales</taxon>
        <taxon>Candidatus Magnetobacteriaceae</taxon>
        <taxon>Candidatus Magnetobacterium</taxon>
    </lineage>
</organism>
<accession>A0A0F3GMX0</accession>
<keyword evidence="2" id="KW-1185">Reference proteome</keyword>
<dbReference type="EMBL" id="LACI01002439">
    <property type="protein sequence ID" value="KJU82033.1"/>
    <property type="molecule type" value="Genomic_DNA"/>
</dbReference>
<sequence length="54" mass="5849">MLLITLSVSACAQTMTLVPIAANFSRLRAMSAAPRVGRNTPTSYLQHVCRQLST</sequence>
<dbReference type="Proteomes" id="UP000033423">
    <property type="component" value="Unassembled WGS sequence"/>
</dbReference>
<reference evidence="1 2" key="1">
    <citation type="submission" date="2015-02" db="EMBL/GenBank/DDBJ databases">
        <title>Single-cell genomics of uncultivated deep-branching MTB reveals a conserved set of magnetosome genes.</title>
        <authorList>
            <person name="Kolinko S."/>
            <person name="Richter M."/>
            <person name="Glockner F.O."/>
            <person name="Brachmann A."/>
            <person name="Schuler D."/>
        </authorList>
    </citation>
    <scope>NUCLEOTIDE SEQUENCE [LARGE SCALE GENOMIC DNA]</scope>
    <source>
        <strain evidence="1">TM-1</strain>
    </source>
</reference>
<evidence type="ECO:0000313" key="2">
    <source>
        <dbReference type="Proteomes" id="UP000033423"/>
    </source>
</evidence>
<name>A0A0F3GMX0_9BACT</name>
<gene>
    <name evidence="1" type="ORF">MBAV_005774</name>
</gene>
<evidence type="ECO:0000313" key="1">
    <source>
        <dbReference type="EMBL" id="KJU82033.1"/>
    </source>
</evidence>
<dbReference type="AlphaFoldDB" id="A0A0F3GMX0"/>
<proteinExistence type="predicted"/>